<dbReference type="Gene3D" id="1.10.260.40">
    <property type="entry name" value="lambda repressor-like DNA-binding domains"/>
    <property type="match status" value="1"/>
</dbReference>
<dbReference type="CDD" id="cd00093">
    <property type="entry name" value="HTH_XRE"/>
    <property type="match status" value="1"/>
</dbReference>
<dbReference type="STRING" id="862515.HMPREF0658_1318"/>
<dbReference type="SUPFAM" id="SSF47413">
    <property type="entry name" value="lambda repressor-like DNA-binding domains"/>
    <property type="match status" value="1"/>
</dbReference>
<name>E0NSW6_9BACT</name>
<dbReference type="AlphaFoldDB" id="E0NSW6"/>
<dbReference type="eggNOG" id="COG3093">
    <property type="taxonomic scope" value="Bacteria"/>
</dbReference>
<keyword evidence="2" id="KW-0238">DNA-binding</keyword>
<dbReference type="Proteomes" id="UP000004394">
    <property type="component" value="Unassembled WGS sequence"/>
</dbReference>
<gene>
    <name evidence="2" type="ORF">HMPREF0658_1318</name>
</gene>
<reference evidence="2" key="1">
    <citation type="submission" date="2010-07" db="EMBL/GenBank/DDBJ databases">
        <authorList>
            <person name="Muzny D."/>
            <person name="Qin X."/>
            <person name="Deng J."/>
            <person name="Jiang H."/>
            <person name="Liu Y."/>
            <person name="Qu J."/>
            <person name="Song X.-Z."/>
            <person name="Zhang L."/>
            <person name="Thornton R."/>
            <person name="Coyle M."/>
            <person name="Francisco L."/>
            <person name="Jackson L."/>
            <person name="Javaid M."/>
            <person name="Korchina V."/>
            <person name="Kovar C."/>
            <person name="Mata R."/>
            <person name="Mathew T."/>
            <person name="Ngo R."/>
            <person name="Nguyen L."/>
            <person name="Nguyen N."/>
            <person name="Okwuonu G."/>
            <person name="Ongeri F."/>
            <person name="Pham C."/>
            <person name="Simmons D."/>
            <person name="Wilczek-Boney K."/>
            <person name="Hale W."/>
            <person name="Jakkamsetti A."/>
            <person name="Pham P."/>
            <person name="Ruth R."/>
            <person name="San Lucas F."/>
            <person name="Warren J."/>
            <person name="Zhang J."/>
            <person name="Zhao Z."/>
            <person name="Zhou C."/>
            <person name="Zhu D."/>
            <person name="Lee S."/>
            <person name="Bess C."/>
            <person name="Blankenburg K."/>
            <person name="Forbes L."/>
            <person name="Fu Q."/>
            <person name="Gubbala S."/>
            <person name="Hirani K."/>
            <person name="Jayaseelan J.C."/>
            <person name="Lara F."/>
            <person name="Munidasa M."/>
            <person name="Palculict T."/>
            <person name="Patil S."/>
            <person name="Pu L.-L."/>
            <person name="Saada N."/>
            <person name="Tang L."/>
            <person name="Weissenberger G."/>
            <person name="Zhu Y."/>
            <person name="Hemphill L."/>
            <person name="Shang Y."/>
            <person name="Youmans B."/>
            <person name="Ayvaz T."/>
            <person name="Ross M."/>
            <person name="Santibanez J."/>
            <person name="Aqrawi P."/>
            <person name="Gross S."/>
            <person name="Joshi V."/>
            <person name="Fowler G."/>
            <person name="Nazareth L."/>
            <person name="Reid J."/>
            <person name="Worley K."/>
            <person name="Petrosino J."/>
            <person name="Highlander S."/>
            <person name="Gibbs R."/>
        </authorList>
    </citation>
    <scope>NUCLEOTIDE SEQUENCE [LARGE SCALE GENOMIC DNA]</scope>
    <source>
        <strain evidence="2">DSM 16973</strain>
    </source>
</reference>
<proteinExistence type="predicted"/>
<evidence type="ECO:0000313" key="3">
    <source>
        <dbReference type="Proteomes" id="UP000004394"/>
    </source>
</evidence>
<organism evidence="2 3">
    <name type="scientific">Hoylesella marshii DSM 16973 = JCM 13450</name>
    <dbReference type="NCBI Taxonomy" id="862515"/>
    <lineage>
        <taxon>Bacteria</taxon>
        <taxon>Pseudomonadati</taxon>
        <taxon>Bacteroidota</taxon>
        <taxon>Bacteroidia</taxon>
        <taxon>Bacteroidales</taxon>
        <taxon>Prevotellaceae</taxon>
        <taxon>Hoylesella</taxon>
    </lineage>
</organism>
<protein>
    <submittedName>
        <fullName evidence="2">DNA-binding helix-turn-helix protein</fullName>
    </submittedName>
</protein>
<dbReference type="InterPro" id="IPR001387">
    <property type="entry name" value="Cro/C1-type_HTH"/>
</dbReference>
<dbReference type="Pfam" id="PF01381">
    <property type="entry name" value="HTH_3"/>
    <property type="match status" value="1"/>
</dbReference>
<dbReference type="GO" id="GO:0003677">
    <property type="term" value="F:DNA binding"/>
    <property type="evidence" value="ECO:0007669"/>
    <property type="project" value="UniProtKB-KW"/>
</dbReference>
<dbReference type="HOGENOM" id="CLU_105312_0_0_10"/>
<dbReference type="EMBL" id="AEEI01000043">
    <property type="protein sequence ID" value="EFM01830.1"/>
    <property type="molecule type" value="Genomic_DNA"/>
</dbReference>
<evidence type="ECO:0000259" key="1">
    <source>
        <dbReference type="Pfam" id="PF01381"/>
    </source>
</evidence>
<dbReference type="BioCyc" id="PMAR862515-HMP:GMOO-1341-MONOMER"/>
<evidence type="ECO:0000313" key="2">
    <source>
        <dbReference type="EMBL" id="EFM01830.1"/>
    </source>
</evidence>
<keyword evidence="3" id="KW-1185">Reference proteome</keyword>
<comment type="caution">
    <text evidence="2">The sequence shown here is derived from an EMBL/GenBank/DDBJ whole genome shotgun (WGS) entry which is preliminary data.</text>
</comment>
<accession>E0NSW6</accession>
<sequence>MHMEDKENVTERILQIIEKEGHSVATFARKLDIPWTTANNLLSGRNNPSYDLIVKIIENFDWVDANWLVMGQSSVAKSEEKNVYHIIESQQRTIENQQKTIDRLTKRLVQDLSDKPSKKVANAG</sequence>
<dbReference type="InterPro" id="IPR010982">
    <property type="entry name" value="Lambda_DNA-bd_dom_sf"/>
</dbReference>
<feature type="domain" description="HTH cro/C1-type" evidence="1">
    <location>
        <begin position="15"/>
        <end position="68"/>
    </location>
</feature>